<dbReference type="PROSITE" id="PS50027">
    <property type="entry name" value="EGF_LAM_2"/>
    <property type="match status" value="2"/>
</dbReference>
<dbReference type="AlphaFoldDB" id="A0AAW0MXT9"/>
<dbReference type="Proteomes" id="UP001460270">
    <property type="component" value="Unassembled WGS sequence"/>
</dbReference>
<comment type="caution">
    <text evidence="2">Lacks conserved residue(s) required for the propagation of feature annotation.</text>
</comment>
<evidence type="ECO:0000256" key="2">
    <source>
        <dbReference type="PROSITE-ProRule" id="PRU00460"/>
    </source>
</evidence>
<proteinExistence type="predicted"/>
<dbReference type="PANTHER" id="PTHR10913:SF78">
    <property type="entry name" value="AGRIN"/>
    <property type="match status" value="1"/>
</dbReference>
<dbReference type="SMART" id="SM00280">
    <property type="entry name" value="KAZAL"/>
    <property type="match status" value="1"/>
</dbReference>
<organism evidence="6 7">
    <name type="scientific">Mugilogobius chulae</name>
    <name type="common">yellowstripe goby</name>
    <dbReference type="NCBI Taxonomy" id="88201"/>
    <lineage>
        <taxon>Eukaryota</taxon>
        <taxon>Metazoa</taxon>
        <taxon>Chordata</taxon>
        <taxon>Craniata</taxon>
        <taxon>Vertebrata</taxon>
        <taxon>Euteleostomi</taxon>
        <taxon>Actinopterygii</taxon>
        <taxon>Neopterygii</taxon>
        <taxon>Teleostei</taxon>
        <taxon>Neoteleostei</taxon>
        <taxon>Acanthomorphata</taxon>
        <taxon>Gobiaria</taxon>
        <taxon>Gobiiformes</taxon>
        <taxon>Gobioidei</taxon>
        <taxon>Gobiidae</taxon>
        <taxon>Gobionellinae</taxon>
        <taxon>Mugilogobius</taxon>
    </lineage>
</organism>
<feature type="disulfide bond" evidence="2">
    <location>
        <begin position="147"/>
        <end position="164"/>
    </location>
</feature>
<dbReference type="SMART" id="SM00180">
    <property type="entry name" value="EGF_Lam"/>
    <property type="match status" value="2"/>
</dbReference>
<dbReference type="InterPro" id="IPR002049">
    <property type="entry name" value="LE_dom"/>
</dbReference>
<comment type="caution">
    <text evidence="6">The sequence shown here is derived from an EMBL/GenBank/DDBJ whole genome shotgun (WGS) entry which is preliminary data.</text>
</comment>
<evidence type="ECO:0000313" key="7">
    <source>
        <dbReference type="Proteomes" id="UP001460270"/>
    </source>
</evidence>
<dbReference type="CDD" id="cd00055">
    <property type="entry name" value="EGF_Lam"/>
    <property type="match status" value="2"/>
</dbReference>
<dbReference type="InterPro" id="IPR003645">
    <property type="entry name" value="Fol_N"/>
</dbReference>
<feature type="disulfide bond" evidence="2">
    <location>
        <begin position="112"/>
        <end position="121"/>
    </location>
</feature>
<feature type="disulfide bond" evidence="2">
    <location>
        <begin position="93"/>
        <end position="110"/>
    </location>
</feature>
<dbReference type="InterPro" id="IPR050653">
    <property type="entry name" value="Prot_Inhib_GrowthFact_Antg"/>
</dbReference>
<dbReference type="FunFam" id="3.30.60.30:FF:000024">
    <property type="entry name" value="Transmembrane agrin"/>
    <property type="match status" value="1"/>
</dbReference>
<evidence type="ECO:0000259" key="4">
    <source>
        <dbReference type="PROSITE" id="PS50027"/>
    </source>
</evidence>
<dbReference type="PROSITE" id="PS51465">
    <property type="entry name" value="KAZAL_2"/>
    <property type="match status" value="1"/>
</dbReference>
<evidence type="ECO:0008006" key="8">
    <source>
        <dbReference type="Google" id="ProtNLM"/>
    </source>
</evidence>
<feature type="domain" description="Kazal-like" evidence="5">
    <location>
        <begin position="220"/>
        <end position="269"/>
    </location>
</feature>
<evidence type="ECO:0000259" key="5">
    <source>
        <dbReference type="PROSITE" id="PS51465"/>
    </source>
</evidence>
<reference evidence="7" key="1">
    <citation type="submission" date="2024-04" db="EMBL/GenBank/DDBJ databases">
        <title>Salinicola lusitanus LLJ914,a marine bacterium isolated from the Okinawa Trough.</title>
        <authorList>
            <person name="Li J."/>
        </authorList>
    </citation>
    <scope>NUCLEOTIDE SEQUENCE [LARGE SCALE GENOMIC DNA]</scope>
</reference>
<dbReference type="FunFam" id="2.10.25.10:FF:000134">
    <property type="entry name" value="Transmembrane agrin"/>
    <property type="match status" value="1"/>
</dbReference>
<feature type="disulfide bond" evidence="2">
    <location>
        <begin position="145"/>
        <end position="157"/>
    </location>
</feature>
<keyword evidence="7" id="KW-1185">Reference proteome</keyword>
<dbReference type="GO" id="GO:0030154">
    <property type="term" value="P:cell differentiation"/>
    <property type="evidence" value="ECO:0007669"/>
    <property type="project" value="TreeGrafter"/>
</dbReference>
<dbReference type="PANTHER" id="PTHR10913">
    <property type="entry name" value="FOLLISTATIN-RELATED"/>
    <property type="match status" value="1"/>
</dbReference>
<accession>A0AAW0MXT9</accession>
<dbReference type="SUPFAM" id="SSF100895">
    <property type="entry name" value="Kazal-type serine protease inhibitors"/>
    <property type="match status" value="1"/>
</dbReference>
<name>A0AAW0MXT9_9GOBI</name>
<dbReference type="SMART" id="SM00274">
    <property type="entry name" value="FOLN"/>
    <property type="match status" value="1"/>
</dbReference>
<dbReference type="SUPFAM" id="SSF57196">
    <property type="entry name" value="EGF/Laminin"/>
    <property type="match status" value="2"/>
</dbReference>
<gene>
    <name evidence="6" type="ORF">WMY93_027954</name>
</gene>
<dbReference type="PRINTS" id="PR00011">
    <property type="entry name" value="EGFLAMININ"/>
</dbReference>
<dbReference type="InterPro" id="IPR002350">
    <property type="entry name" value="Kazal_dom"/>
</dbReference>
<dbReference type="FunFam" id="2.10.25.10:FF:000140">
    <property type="entry name" value="Transmembrane agrin"/>
    <property type="match status" value="1"/>
</dbReference>
<evidence type="ECO:0000256" key="3">
    <source>
        <dbReference type="SAM" id="MobiDB-lite"/>
    </source>
</evidence>
<dbReference type="PROSITE" id="PS01248">
    <property type="entry name" value="EGF_LAM_1"/>
    <property type="match status" value="1"/>
</dbReference>
<dbReference type="CDD" id="cd00104">
    <property type="entry name" value="KAZAL_FS"/>
    <property type="match status" value="1"/>
</dbReference>
<dbReference type="EMBL" id="JBBPFD010000020">
    <property type="protein sequence ID" value="KAK7884831.1"/>
    <property type="molecule type" value="Genomic_DNA"/>
</dbReference>
<feature type="disulfide bond" evidence="2">
    <location>
        <begin position="166"/>
        <end position="175"/>
    </location>
</feature>
<evidence type="ECO:0000313" key="6">
    <source>
        <dbReference type="EMBL" id="KAK7884831.1"/>
    </source>
</evidence>
<dbReference type="GO" id="GO:0005576">
    <property type="term" value="C:extracellular region"/>
    <property type="evidence" value="ECO:0007669"/>
    <property type="project" value="TreeGrafter"/>
</dbReference>
<feature type="domain" description="Laminin EGF-like" evidence="4">
    <location>
        <begin position="145"/>
        <end position="191"/>
    </location>
</feature>
<keyword evidence="1 2" id="KW-1015">Disulfide bond</keyword>
<evidence type="ECO:0000256" key="1">
    <source>
        <dbReference type="ARBA" id="ARBA00023157"/>
    </source>
</evidence>
<protein>
    <recommendedName>
        <fullName evidence="8">Agrin</fullName>
    </recommendedName>
</protein>
<dbReference type="Gene3D" id="2.10.25.10">
    <property type="entry name" value="Laminin"/>
    <property type="match status" value="2"/>
</dbReference>
<feature type="region of interest" description="Disordered" evidence="3">
    <location>
        <begin position="1"/>
        <end position="20"/>
    </location>
</feature>
<dbReference type="Pfam" id="PF00053">
    <property type="entry name" value="EGF_laminin"/>
    <property type="match status" value="2"/>
</dbReference>
<keyword evidence="2" id="KW-0424">Laminin EGF-like domain</keyword>
<sequence>MRISHSGGYNTSHNHHSRENTAEKLKNSYFVQSQPTLPRTIATQEEKPFRICDAAPGLAELQHCGLSVYGCCSDNMTAALGVGQAGCPSTCQCNVYGSYKGTCDPASGQCSCKPGVGGLKCDRCEPGFWNFRGIVTENMSGCTPCNCDPAGSVRDDCEQMSGLCSCKTGVKGMKCNVCPDGSKMGMSGCDHGPEAPTSCDDLVCSYGATCIEVNGQAHCECPSPDCDEPNKTKVCGSDGVTYADQCQLRTIACRQDKDITVQHFGQCTALPWFSMMAEWRTCVAMPPTCVLMDTLWMGVIGIRTHARSKAFMFSEVVAPNASLHHNWRSTDTQDTHKGKEAQL</sequence>
<feature type="domain" description="Laminin EGF-like" evidence="4">
    <location>
        <begin position="91"/>
        <end position="144"/>
    </location>
</feature>
<feature type="disulfide bond" evidence="2">
    <location>
        <begin position="91"/>
        <end position="103"/>
    </location>
</feature>
<dbReference type="Pfam" id="PF07648">
    <property type="entry name" value="Kazal_2"/>
    <property type="match status" value="1"/>
</dbReference>
<dbReference type="InterPro" id="IPR036058">
    <property type="entry name" value="Kazal_dom_sf"/>
</dbReference>
<dbReference type="Gene3D" id="3.30.60.30">
    <property type="match status" value="1"/>
</dbReference>